<accession>A0A1S8DHB1</accession>
<dbReference type="GO" id="GO:0005886">
    <property type="term" value="C:plasma membrane"/>
    <property type="evidence" value="ECO:0007669"/>
    <property type="project" value="UniProtKB-SubCell"/>
</dbReference>
<evidence type="ECO:0000256" key="3">
    <source>
        <dbReference type="ARBA" id="ARBA00012528"/>
    </source>
</evidence>
<evidence type="ECO:0000313" key="8">
    <source>
        <dbReference type="Proteomes" id="UP000242847"/>
    </source>
</evidence>
<feature type="transmembrane region" description="Helical" evidence="5">
    <location>
        <begin position="144"/>
        <end position="164"/>
    </location>
</feature>
<dbReference type="CDD" id="cd01949">
    <property type="entry name" value="GGDEF"/>
    <property type="match status" value="1"/>
</dbReference>
<dbReference type="InterPro" id="IPR043128">
    <property type="entry name" value="Rev_trsase/Diguanyl_cyclase"/>
</dbReference>
<keyword evidence="5" id="KW-0472">Membrane</keyword>
<dbReference type="InterPro" id="IPR029787">
    <property type="entry name" value="Nucleotide_cyclase"/>
</dbReference>
<comment type="caution">
    <text evidence="7">The sequence shown here is derived from an EMBL/GenBank/DDBJ whole genome shotgun (WGS) entry which is preliminary data.</text>
</comment>
<evidence type="ECO:0000256" key="5">
    <source>
        <dbReference type="SAM" id="Phobius"/>
    </source>
</evidence>
<name>A0A1S8DHB1_9GAMM</name>
<dbReference type="EC" id="2.7.7.65" evidence="3"/>
<keyword evidence="8" id="KW-1185">Reference proteome</keyword>
<dbReference type="FunFam" id="3.30.70.270:FF:000001">
    <property type="entry name" value="Diguanylate cyclase domain protein"/>
    <property type="match status" value="1"/>
</dbReference>
<dbReference type="Pfam" id="PF20966">
    <property type="entry name" value="MASE6"/>
    <property type="match status" value="1"/>
</dbReference>
<dbReference type="PANTHER" id="PTHR45138">
    <property type="entry name" value="REGULATORY COMPONENTS OF SENSORY TRANSDUCTION SYSTEM"/>
    <property type="match status" value="1"/>
</dbReference>
<feature type="transmembrane region" description="Helical" evidence="5">
    <location>
        <begin position="43"/>
        <end position="62"/>
    </location>
</feature>
<proteinExistence type="predicted"/>
<dbReference type="InterPro" id="IPR050469">
    <property type="entry name" value="Diguanylate_Cyclase"/>
</dbReference>
<evidence type="ECO:0000256" key="2">
    <source>
        <dbReference type="ARBA" id="ARBA00004533"/>
    </source>
</evidence>
<dbReference type="GO" id="GO:0052621">
    <property type="term" value="F:diguanylate cyclase activity"/>
    <property type="evidence" value="ECO:0007669"/>
    <property type="project" value="UniProtKB-EC"/>
</dbReference>
<feature type="domain" description="GGDEF" evidence="6">
    <location>
        <begin position="209"/>
        <end position="343"/>
    </location>
</feature>
<dbReference type="InterPro" id="IPR048435">
    <property type="entry name" value="MASE6"/>
</dbReference>
<dbReference type="Pfam" id="PF00990">
    <property type="entry name" value="GGDEF"/>
    <property type="match status" value="1"/>
</dbReference>
<dbReference type="SMART" id="SM00267">
    <property type="entry name" value="GGDEF"/>
    <property type="match status" value="1"/>
</dbReference>
<dbReference type="SUPFAM" id="SSF55073">
    <property type="entry name" value="Nucleotide cyclase"/>
    <property type="match status" value="1"/>
</dbReference>
<evidence type="ECO:0000313" key="7">
    <source>
        <dbReference type="EMBL" id="ONM44828.1"/>
    </source>
</evidence>
<keyword evidence="5" id="KW-0812">Transmembrane</keyword>
<sequence length="351" mass="39558">MDEAAGNGLGQQARRSLLQLIFVSTGALLWGFALLQFDNDNTLLAWLEIAVGSLLIWSAWYLRRVRWLTPWIYAYLLPTFCFQIYIMLMPAASATAFVWVYMVPMLAYLLLGGKAGLLLSLPFMLLAVVLYITRYADLQTAHGLIDLGNAVICGLMILLFVHFYEVRRANAQQTLERLAETDALTGVYNRGRFQQLFEQCIEQGQRSGDGFALVLLDVDHFKQVNDGWGHEVGDRALRHLCKVLQRRLRKTDVIGRLGGEEFGLLLRSTDAQAGEQLVQVLCSQLQQTPLCWGDKQELRITATFGVAHWPTDALDAESLYRRADQRLYRGKAYGRNRVISQGGPLQISELG</sequence>
<organism evidence="7 8">
    <name type="scientific">Halopseudomonas pachastrellae</name>
    <dbReference type="NCBI Taxonomy" id="254161"/>
    <lineage>
        <taxon>Bacteria</taxon>
        <taxon>Pseudomonadati</taxon>
        <taxon>Pseudomonadota</taxon>
        <taxon>Gammaproteobacteria</taxon>
        <taxon>Pseudomonadales</taxon>
        <taxon>Pseudomonadaceae</taxon>
        <taxon>Halopseudomonas</taxon>
    </lineage>
</organism>
<dbReference type="PANTHER" id="PTHR45138:SF9">
    <property type="entry name" value="DIGUANYLATE CYCLASE DGCM-RELATED"/>
    <property type="match status" value="1"/>
</dbReference>
<comment type="cofactor">
    <cofactor evidence="1">
        <name>Mg(2+)</name>
        <dbReference type="ChEBI" id="CHEBI:18420"/>
    </cofactor>
</comment>
<dbReference type="EMBL" id="MUBC01000009">
    <property type="protein sequence ID" value="ONM44828.1"/>
    <property type="molecule type" value="Genomic_DNA"/>
</dbReference>
<dbReference type="NCBIfam" id="TIGR00254">
    <property type="entry name" value="GGDEF"/>
    <property type="match status" value="1"/>
</dbReference>
<evidence type="ECO:0000256" key="4">
    <source>
        <dbReference type="ARBA" id="ARBA00034247"/>
    </source>
</evidence>
<dbReference type="OrthoDB" id="9812260at2"/>
<dbReference type="InterPro" id="IPR000160">
    <property type="entry name" value="GGDEF_dom"/>
</dbReference>
<dbReference type="STRING" id="254161.SAMN05216256_11175"/>
<feature type="transmembrane region" description="Helical" evidence="5">
    <location>
        <begin position="17"/>
        <end position="37"/>
    </location>
</feature>
<dbReference type="Gene3D" id="3.30.70.270">
    <property type="match status" value="1"/>
</dbReference>
<dbReference type="PROSITE" id="PS50887">
    <property type="entry name" value="GGDEF"/>
    <property type="match status" value="1"/>
</dbReference>
<feature type="transmembrane region" description="Helical" evidence="5">
    <location>
        <begin position="106"/>
        <end position="132"/>
    </location>
</feature>
<reference evidence="7 8" key="1">
    <citation type="submission" date="2017-01" db="EMBL/GenBank/DDBJ databases">
        <title>Draft genome sequence of Pseudomonas pachastrellae type strain CCUG 46540T from a deep sea.</title>
        <authorList>
            <person name="Gomila M."/>
            <person name="Mulet M."/>
            <person name="Lalucat J."/>
            <person name="Garcia-Valdes E."/>
        </authorList>
    </citation>
    <scope>NUCLEOTIDE SEQUENCE [LARGE SCALE GENOMIC DNA]</scope>
    <source>
        <strain evidence="7 8">CCUG 46540</strain>
    </source>
</reference>
<dbReference type="AlphaFoldDB" id="A0A1S8DHB1"/>
<evidence type="ECO:0000259" key="6">
    <source>
        <dbReference type="PROSITE" id="PS50887"/>
    </source>
</evidence>
<keyword evidence="5" id="KW-1133">Transmembrane helix</keyword>
<gene>
    <name evidence="7" type="ORF">BXT89_05745</name>
</gene>
<comment type="subcellular location">
    <subcellularLocation>
        <location evidence="2">Cell inner membrane</location>
    </subcellularLocation>
</comment>
<dbReference type="Proteomes" id="UP000242847">
    <property type="component" value="Unassembled WGS sequence"/>
</dbReference>
<evidence type="ECO:0000256" key="1">
    <source>
        <dbReference type="ARBA" id="ARBA00001946"/>
    </source>
</evidence>
<comment type="catalytic activity">
    <reaction evidence="4">
        <text>2 GTP = 3',3'-c-di-GMP + 2 diphosphate</text>
        <dbReference type="Rhea" id="RHEA:24898"/>
        <dbReference type="ChEBI" id="CHEBI:33019"/>
        <dbReference type="ChEBI" id="CHEBI:37565"/>
        <dbReference type="ChEBI" id="CHEBI:58805"/>
        <dbReference type="EC" id="2.7.7.65"/>
    </reaction>
</comment>
<feature type="transmembrane region" description="Helical" evidence="5">
    <location>
        <begin position="74"/>
        <end position="100"/>
    </location>
</feature>
<protein>
    <recommendedName>
        <fullName evidence="3">diguanylate cyclase</fullName>
        <ecNumber evidence="3">2.7.7.65</ecNumber>
    </recommendedName>
</protein>